<protein>
    <recommendedName>
        <fullName evidence="2">adenylyl-sulfate kinase</fullName>
        <ecNumber evidence="2">2.7.1.25</ecNumber>
    </recommendedName>
</protein>
<dbReference type="SUPFAM" id="SSF52540">
    <property type="entry name" value="P-loop containing nucleoside triphosphate hydrolases"/>
    <property type="match status" value="1"/>
</dbReference>
<gene>
    <name evidence="8" type="primary">cysC</name>
    <name evidence="8" type="ORF">G9H71_04300</name>
</gene>
<reference evidence="8 9" key="1">
    <citation type="submission" date="2020-03" db="EMBL/GenBank/DDBJ databases">
        <title>Two novel Motilibacter sp.</title>
        <authorList>
            <person name="Liu S."/>
        </authorList>
    </citation>
    <scope>NUCLEOTIDE SEQUENCE [LARGE SCALE GENOMIC DNA]</scope>
    <source>
        <strain evidence="8 9">E257</strain>
    </source>
</reference>
<dbReference type="EMBL" id="JAANNP010000001">
    <property type="protein sequence ID" value="NHC12997.1"/>
    <property type="molecule type" value="Genomic_DNA"/>
</dbReference>
<evidence type="ECO:0000313" key="8">
    <source>
        <dbReference type="EMBL" id="NHC12997.1"/>
    </source>
</evidence>
<dbReference type="RefSeq" id="WP_166278277.1">
    <property type="nucleotide sequence ID" value="NZ_JAANNP010000001.1"/>
</dbReference>
<evidence type="ECO:0000256" key="2">
    <source>
        <dbReference type="ARBA" id="ARBA00012121"/>
    </source>
</evidence>
<dbReference type="GO" id="GO:0004020">
    <property type="term" value="F:adenylylsulfate kinase activity"/>
    <property type="evidence" value="ECO:0007669"/>
    <property type="project" value="UniProtKB-EC"/>
</dbReference>
<dbReference type="InterPro" id="IPR015947">
    <property type="entry name" value="PUA-like_sf"/>
</dbReference>
<evidence type="ECO:0000259" key="7">
    <source>
        <dbReference type="Pfam" id="PF14306"/>
    </source>
</evidence>
<keyword evidence="3 8" id="KW-0808">Transferase</keyword>
<evidence type="ECO:0000256" key="5">
    <source>
        <dbReference type="ARBA" id="ARBA00022840"/>
    </source>
</evidence>
<dbReference type="PANTHER" id="PTHR42700">
    <property type="entry name" value="SULFATE ADENYLYLTRANSFERASE"/>
    <property type="match status" value="1"/>
</dbReference>
<dbReference type="PANTHER" id="PTHR42700:SF1">
    <property type="entry name" value="SULFATE ADENYLYLTRANSFERASE"/>
    <property type="match status" value="1"/>
</dbReference>
<evidence type="ECO:0000256" key="4">
    <source>
        <dbReference type="ARBA" id="ARBA00022741"/>
    </source>
</evidence>
<evidence type="ECO:0000313" key="9">
    <source>
        <dbReference type="Proteomes" id="UP000800981"/>
    </source>
</evidence>
<feature type="domain" description="ATP-sulfurylase PUA-like" evidence="7">
    <location>
        <begin position="10"/>
        <end position="97"/>
    </location>
</feature>
<keyword evidence="5" id="KW-0067">ATP-binding</keyword>
<dbReference type="EC" id="2.7.1.25" evidence="2"/>
<dbReference type="InterPro" id="IPR059117">
    <property type="entry name" value="APS_kinase_dom"/>
</dbReference>
<feature type="domain" description="APS kinase" evidence="6">
    <location>
        <begin position="291"/>
        <end position="443"/>
    </location>
</feature>
<dbReference type="Pfam" id="PF14306">
    <property type="entry name" value="PUA_2"/>
    <property type="match status" value="1"/>
</dbReference>
<evidence type="ECO:0000259" key="6">
    <source>
        <dbReference type="Pfam" id="PF01583"/>
    </source>
</evidence>
<dbReference type="CDD" id="cd02027">
    <property type="entry name" value="APSK"/>
    <property type="match status" value="1"/>
</dbReference>
<keyword evidence="9" id="KW-1185">Reference proteome</keyword>
<name>A0ABX0GQK2_9ACTN</name>
<dbReference type="InterPro" id="IPR050512">
    <property type="entry name" value="Sulf_AdTrans/APS_kinase"/>
</dbReference>
<sequence length="467" mass="48826">MSAVPSSEVSVRVDDATADDVELALSGAYAPGPRLLTAPERAAVAADGTLPDGTGWELPLALALPAGTEQVTSGDRVVLVDSEAVPFAALTVAEAAEEDGHTLLAGPLERLRPRSPGIFASLRLAPQEVRGEQGGPVLAVPCARPLHRHDVDAILAAAARDGAQVLLLGLVGAGREVPAEQLVRALRPLGLRTRLVPLPAHPGLQPVAAARLAVRVAAAYGADRVLLPHADGLSQGVGDGLPVPVEVGPEGPLPAPALAQLLDRGEPLPEGFTFPEAERALRHAHPATTERGLVMLFTGLSGSGKSTVARAVVEAVVERSDRTVTLLDGDVVRTMLSSGLGFSRPDRELNVRRIGWVAAEIARHGGTAVCAPIAPYASVRADVRAMAERAGAYVLVHVSTPLQVCEARDRKGLYAKARAGLIPEFTGISDPYEAPDDADLVLDTSVVTLEECVERVWRLLVDRRLVG</sequence>
<dbReference type="NCBIfam" id="TIGR00455">
    <property type="entry name" value="apsK"/>
    <property type="match status" value="1"/>
</dbReference>
<dbReference type="InterPro" id="IPR027417">
    <property type="entry name" value="P-loop_NTPase"/>
</dbReference>
<dbReference type="Gene3D" id="3.10.400.10">
    <property type="entry name" value="Sulfate adenylyltransferase"/>
    <property type="match status" value="1"/>
</dbReference>
<comment type="caution">
    <text evidence="8">The sequence shown here is derived from an EMBL/GenBank/DDBJ whole genome shotgun (WGS) entry which is preliminary data.</text>
</comment>
<evidence type="ECO:0000256" key="1">
    <source>
        <dbReference type="ARBA" id="ARBA00001823"/>
    </source>
</evidence>
<accession>A0ABX0GQK2</accession>
<proteinExistence type="predicted"/>
<dbReference type="InterPro" id="IPR025980">
    <property type="entry name" value="ATP-Sase_PUA-like_dom"/>
</dbReference>
<dbReference type="Gene3D" id="3.40.50.300">
    <property type="entry name" value="P-loop containing nucleotide triphosphate hydrolases"/>
    <property type="match status" value="1"/>
</dbReference>
<dbReference type="Pfam" id="PF01583">
    <property type="entry name" value="APS_kinase"/>
    <property type="match status" value="1"/>
</dbReference>
<dbReference type="Proteomes" id="UP000800981">
    <property type="component" value="Unassembled WGS sequence"/>
</dbReference>
<dbReference type="InterPro" id="IPR002891">
    <property type="entry name" value="APS"/>
</dbReference>
<comment type="catalytic activity">
    <reaction evidence="1">
        <text>adenosine 5'-phosphosulfate + ATP = 3'-phosphoadenylyl sulfate + ADP + H(+)</text>
        <dbReference type="Rhea" id="RHEA:24152"/>
        <dbReference type="ChEBI" id="CHEBI:15378"/>
        <dbReference type="ChEBI" id="CHEBI:30616"/>
        <dbReference type="ChEBI" id="CHEBI:58243"/>
        <dbReference type="ChEBI" id="CHEBI:58339"/>
        <dbReference type="ChEBI" id="CHEBI:456216"/>
        <dbReference type="EC" id="2.7.1.25"/>
    </reaction>
</comment>
<keyword evidence="8" id="KW-0418">Kinase</keyword>
<dbReference type="NCBIfam" id="NF003013">
    <property type="entry name" value="PRK03846.1"/>
    <property type="match status" value="1"/>
</dbReference>
<keyword evidence="4" id="KW-0547">Nucleotide-binding</keyword>
<evidence type="ECO:0000256" key="3">
    <source>
        <dbReference type="ARBA" id="ARBA00022679"/>
    </source>
</evidence>
<organism evidence="8 9">
    <name type="scientific">Motilibacter deserti</name>
    <dbReference type="NCBI Taxonomy" id="2714956"/>
    <lineage>
        <taxon>Bacteria</taxon>
        <taxon>Bacillati</taxon>
        <taxon>Actinomycetota</taxon>
        <taxon>Actinomycetes</taxon>
        <taxon>Motilibacterales</taxon>
        <taxon>Motilibacteraceae</taxon>
        <taxon>Motilibacter</taxon>
    </lineage>
</organism>
<dbReference type="SUPFAM" id="SSF88697">
    <property type="entry name" value="PUA domain-like"/>
    <property type="match status" value="1"/>
</dbReference>